<dbReference type="InterPro" id="IPR000644">
    <property type="entry name" value="CBS_dom"/>
</dbReference>
<evidence type="ECO:0000256" key="1">
    <source>
        <dbReference type="ARBA" id="ARBA00023122"/>
    </source>
</evidence>
<dbReference type="HOGENOM" id="CLU_076812_0_0_2"/>
<dbReference type="SMART" id="SM00116">
    <property type="entry name" value="CBS"/>
    <property type="match status" value="4"/>
</dbReference>
<keyword evidence="1 2" id="KW-0129">CBS domain</keyword>
<dbReference type="Proteomes" id="UP000000254">
    <property type="component" value="Chromosome"/>
</dbReference>
<organism evidence="4 5">
    <name type="scientific">Staphylothermus marinus (strain ATCC 43588 / DSM 3639 / JCM 9404 / F1)</name>
    <dbReference type="NCBI Taxonomy" id="399550"/>
    <lineage>
        <taxon>Archaea</taxon>
        <taxon>Thermoproteota</taxon>
        <taxon>Thermoprotei</taxon>
        <taxon>Desulfurococcales</taxon>
        <taxon>Desulfurococcaceae</taxon>
        <taxon>Staphylothermus</taxon>
    </lineage>
</organism>
<name>A3DP37_STAMF</name>
<accession>A3DP37</accession>
<evidence type="ECO:0000259" key="3">
    <source>
        <dbReference type="PROSITE" id="PS51371"/>
    </source>
</evidence>
<reference evidence="4 5" key="2">
    <citation type="journal article" date="2009" name="Stand. Genomic Sci.">
        <title>Complete genome sequence of Staphylothermus marinus Stetter and Fiala 1986 type strain F1.</title>
        <authorList>
            <person name="Anderson I.J."/>
            <person name="Sun H."/>
            <person name="Lapidus A."/>
            <person name="Copeland A."/>
            <person name="Glavina Del Rio T."/>
            <person name="Tice H."/>
            <person name="Dalin E."/>
            <person name="Lucas S."/>
            <person name="Barry K."/>
            <person name="Land M."/>
            <person name="Richardson P."/>
            <person name="Huber H."/>
            <person name="Kyrpides N.C."/>
        </authorList>
    </citation>
    <scope>NUCLEOTIDE SEQUENCE [LARGE SCALE GENOMIC DNA]</scope>
    <source>
        <strain evidence="5">ATCC 43588 / DSM 3639 / JCM 9404 / F1</strain>
    </source>
</reference>
<dbReference type="Pfam" id="PF00571">
    <property type="entry name" value="CBS"/>
    <property type="match status" value="4"/>
</dbReference>
<reference evidence="5" key="1">
    <citation type="journal article" date="2009" name="BMC Genomics">
        <title>The complete genome sequence of Staphylothermus marinus reveals differences in sulfur metabolism among heterotrophic Crenarchaeota.</title>
        <authorList>
            <person name="Anderson I.J."/>
            <person name="Dharmarajan L."/>
            <person name="Rodriguez J."/>
            <person name="Hooper S."/>
            <person name="Porat I."/>
            <person name="Ulrich L.E."/>
            <person name="Elkins J.G."/>
            <person name="Mavromatis K."/>
            <person name="Sun H."/>
            <person name="Land M."/>
            <person name="Lapidus A."/>
            <person name="Lucas S."/>
            <person name="Barry K."/>
            <person name="Huber H."/>
            <person name="Zhulin I.B."/>
            <person name="Whitman W.B."/>
            <person name="Mukhopadhyay B."/>
            <person name="Woese C."/>
            <person name="Bristow J."/>
            <person name="Kyrpides N."/>
        </authorList>
    </citation>
    <scope>NUCLEOTIDE SEQUENCE [LARGE SCALE GENOMIC DNA]</scope>
    <source>
        <strain evidence="5">ATCC 43588 / DSM 3639 / JCM 9404 / F1</strain>
    </source>
</reference>
<dbReference type="GeneID" id="4906551"/>
<dbReference type="InterPro" id="IPR051257">
    <property type="entry name" value="Diverse_CBS-Domain"/>
</dbReference>
<evidence type="ECO:0000256" key="2">
    <source>
        <dbReference type="PROSITE-ProRule" id="PRU00703"/>
    </source>
</evidence>
<dbReference type="CDD" id="cd17778">
    <property type="entry name" value="CBS_arch_repeat2"/>
    <property type="match status" value="1"/>
</dbReference>
<dbReference type="InterPro" id="IPR046342">
    <property type="entry name" value="CBS_dom_sf"/>
</dbReference>
<proteinExistence type="predicted"/>
<dbReference type="STRING" id="399550.Smar_1306"/>
<dbReference type="PANTHER" id="PTHR43080:SF2">
    <property type="entry name" value="CBS DOMAIN-CONTAINING PROTEIN"/>
    <property type="match status" value="1"/>
</dbReference>
<dbReference type="PANTHER" id="PTHR43080">
    <property type="entry name" value="CBS DOMAIN-CONTAINING PROTEIN CBSX3, MITOCHONDRIAL"/>
    <property type="match status" value="1"/>
</dbReference>
<dbReference type="Gene3D" id="3.10.580.10">
    <property type="entry name" value="CBS-domain"/>
    <property type="match status" value="2"/>
</dbReference>
<dbReference type="RefSeq" id="WP_011839591.1">
    <property type="nucleotide sequence ID" value="NC_009033.1"/>
</dbReference>
<keyword evidence="5" id="KW-1185">Reference proteome</keyword>
<evidence type="ECO:0000313" key="4">
    <source>
        <dbReference type="EMBL" id="ABN70397.1"/>
    </source>
</evidence>
<gene>
    <name evidence="4" type="ordered locus">Smar_1306</name>
</gene>
<feature type="domain" description="CBS" evidence="3">
    <location>
        <begin position="262"/>
        <end position="316"/>
    </location>
</feature>
<feature type="domain" description="CBS" evidence="3">
    <location>
        <begin position="123"/>
        <end position="179"/>
    </location>
</feature>
<sequence>MPGKSPVRRSIGAPRRVEKHRWLRSDGTPNFEDRIYKSTEELEIIAKKPVKQASPSTPLLEAVEEMAKGYRSLVITVSNKIAGLLLSTHVINYLGGGEYFKIVEERHGYNIYSALQEPVQSIMEKNPIVAYIDEKLSNILEKMVMNEIGIVPIVLRDGRVYGIITEHDLIKYLSYSISIGVKVADVMSSPVVTIESGRPIKEAMEKIIKYGFRRIPVVGENVVLGIITAMDIIKYFGTHEAFKNTVSGDIREALKIPVDDIMVRELVIIKPDDDLGLAAHKMAEKNVGSALVVNDKMELLGIVTERDILYALSIKK</sequence>
<dbReference type="AlphaFoldDB" id="A3DP37"/>
<dbReference type="EMBL" id="CP000575">
    <property type="protein sequence ID" value="ABN70397.1"/>
    <property type="molecule type" value="Genomic_DNA"/>
</dbReference>
<feature type="domain" description="CBS" evidence="3">
    <location>
        <begin position="187"/>
        <end position="242"/>
    </location>
</feature>
<dbReference type="OrthoDB" id="43333at2157"/>
<protein>
    <submittedName>
        <fullName evidence="4">Signal transduction protein with CBS domains</fullName>
    </submittedName>
</protein>
<dbReference type="SUPFAM" id="SSF54631">
    <property type="entry name" value="CBS-domain pair"/>
    <property type="match status" value="2"/>
</dbReference>
<dbReference type="KEGG" id="smr:Smar_1306"/>
<dbReference type="eggNOG" id="arCOG00600">
    <property type="taxonomic scope" value="Archaea"/>
</dbReference>
<dbReference type="CDD" id="cd17777">
    <property type="entry name" value="CBS_arch_repeat1"/>
    <property type="match status" value="1"/>
</dbReference>
<dbReference type="PROSITE" id="PS51371">
    <property type="entry name" value="CBS"/>
    <property type="match status" value="3"/>
</dbReference>
<evidence type="ECO:0000313" key="5">
    <source>
        <dbReference type="Proteomes" id="UP000000254"/>
    </source>
</evidence>